<evidence type="ECO:0000313" key="2">
    <source>
        <dbReference type="Proteomes" id="UP001058461"/>
    </source>
</evidence>
<dbReference type="RefSeq" id="WP_255852723.1">
    <property type="nucleotide sequence ID" value="NZ_CP073347.1"/>
</dbReference>
<gene>
    <name evidence="1" type="ORF">KDW95_15420</name>
</gene>
<dbReference type="Gene3D" id="3.40.190.10">
    <property type="entry name" value="Periplasmic binding protein-like II"/>
    <property type="match status" value="2"/>
</dbReference>
<keyword evidence="2" id="KW-1185">Reference proteome</keyword>
<protein>
    <submittedName>
        <fullName evidence="1">Phosphate/phosphite/phosphonate ABC transporter substrate-binding protein</fullName>
    </submittedName>
</protein>
<accession>A0ABY5HFS9</accession>
<name>A0ABY5HFS9_9GAMM</name>
<evidence type="ECO:0000313" key="1">
    <source>
        <dbReference type="EMBL" id="UTW10672.1"/>
    </source>
</evidence>
<dbReference type="PANTHER" id="PTHR35841">
    <property type="entry name" value="PHOSPHONATES-BINDING PERIPLASMIC PROTEIN"/>
    <property type="match status" value="1"/>
</dbReference>
<organism evidence="1 2">
    <name type="scientific">Marinobacterium rhizophilum</name>
    <dbReference type="NCBI Taxonomy" id="420402"/>
    <lineage>
        <taxon>Bacteria</taxon>
        <taxon>Pseudomonadati</taxon>
        <taxon>Pseudomonadota</taxon>
        <taxon>Gammaproteobacteria</taxon>
        <taxon>Oceanospirillales</taxon>
        <taxon>Oceanospirillaceae</taxon>
        <taxon>Marinobacterium</taxon>
    </lineage>
</organism>
<dbReference type="Pfam" id="PF12974">
    <property type="entry name" value="Phosphonate-bd"/>
    <property type="match status" value="1"/>
</dbReference>
<dbReference type="PANTHER" id="PTHR35841:SF1">
    <property type="entry name" value="PHOSPHONATES-BINDING PERIPLASMIC PROTEIN"/>
    <property type="match status" value="1"/>
</dbReference>
<dbReference type="Proteomes" id="UP001058461">
    <property type="component" value="Chromosome"/>
</dbReference>
<dbReference type="SUPFAM" id="SSF53850">
    <property type="entry name" value="Periplasmic binding protein-like II"/>
    <property type="match status" value="1"/>
</dbReference>
<sequence length="296" mass="33078">MKNKMLSRIIPLLLGLLLSLPAQSRVLVLGQVSERPDKDYEQLRPMVEHAAAQLSSLGVSGGDVRLYLESGELVAAMRRGEVDWVTETAYTAARLVHEAGARPLLRKWKRGQRDYQGIIYTRADSPVHGLNDLAGQTIAFEDADSFSSYYLPRMLLEQQGLQLRPMESLQQSAEPGLVSYIFSRTEENNALWVHKSLSAAGALNNNDWDNPTRVPPGLRSDLRIIYRSASYPRALELVSAGLEPALATALRHLLLSMTPETSAELLARYEQTTGFEPILPDDMQLLNDIYESSRTW</sequence>
<reference evidence="1" key="1">
    <citation type="submission" date="2021-04" db="EMBL/GenBank/DDBJ databases">
        <title>Oceanospirillales bacteria with DddD are important DMSP degraders in coastal seawater.</title>
        <authorList>
            <person name="Liu J."/>
        </authorList>
    </citation>
    <scope>NUCLEOTIDE SEQUENCE</scope>
    <source>
        <strain evidence="1">D13-1</strain>
    </source>
</reference>
<dbReference type="EMBL" id="CP073347">
    <property type="protein sequence ID" value="UTW10672.1"/>
    <property type="molecule type" value="Genomic_DNA"/>
</dbReference>
<proteinExistence type="predicted"/>